<dbReference type="Proteomes" id="UP001085076">
    <property type="component" value="Miscellaneous, Linkage group lg01"/>
</dbReference>
<feature type="signal peptide" evidence="2">
    <location>
        <begin position="1"/>
        <end position="24"/>
    </location>
</feature>
<protein>
    <submittedName>
        <fullName evidence="3">Uncharacterized protein</fullName>
    </submittedName>
</protein>
<sequence>MKHHKFALLVIIAAVLLASNLAEATNTKDKDYRGTTTAVFLRRAAILRSGGYSPPSPKGSDQRGPGHR</sequence>
<accession>A0A9D5DF88</accession>
<gene>
    <name evidence="3" type="ORF">J5N97_007483</name>
</gene>
<keyword evidence="2" id="KW-0732">Signal</keyword>
<evidence type="ECO:0000256" key="2">
    <source>
        <dbReference type="SAM" id="SignalP"/>
    </source>
</evidence>
<dbReference type="EMBL" id="JAGGNH010000001">
    <property type="protein sequence ID" value="KAJ0989127.1"/>
    <property type="molecule type" value="Genomic_DNA"/>
</dbReference>
<evidence type="ECO:0000313" key="4">
    <source>
        <dbReference type="Proteomes" id="UP001085076"/>
    </source>
</evidence>
<dbReference type="AlphaFoldDB" id="A0A9D5DF88"/>
<evidence type="ECO:0000256" key="1">
    <source>
        <dbReference type="SAM" id="MobiDB-lite"/>
    </source>
</evidence>
<keyword evidence="4" id="KW-1185">Reference proteome</keyword>
<feature type="region of interest" description="Disordered" evidence="1">
    <location>
        <begin position="48"/>
        <end position="68"/>
    </location>
</feature>
<feature type="chain" id="PRO_5038778890" evidence="2">
    <location>
        <begin position="25"/>
        <end position="68"/>
    </location>
</feature>
<reference evidence="3" key="1">
    <citation type="submission" date="2021-03" db="EMBL/GenBank/DDBJ databases">
        <authorList>
            <person name="Li Z."/>
            <person name="Yang C."/>
        </authorList>
    </citation>
    <scope>NUCLEOTIDE SEQUENCE</scope>
    <source>
        <strain evidence="3">Dzin_1.0</strain>
        <tissue evidence="3">Leaf</tissue>
    </source>
</reference>
<evidence type="ECO:0000313" key="3">
    <source>
        <dbReference type="EMBL" id="KAJ0989127.1"/>
    </source>
</evidence>
<name>A0A9D5DF88_9LILI</name>
<organism evidence="3 4">
    <name type="scientific">Dioscorea zingiberensis</name>
    <dbReference type="NCBI Taxonomy" id="325984"/>
    <lineage>
        <taxon>Eukaryota</taxon>
        <taxon>Viridiplantae</taxon>
        <taxon>Streptophyta</taxon>
        <taxon>Embryophyta</taxon>
        <taxon>Tracheophyta</taxon>
        <taxon>Spermatophyta</taxon>
        <taxon>Magnoliopsida</taxon>
        <taxon>Liliopsida</taxon>
        <taxon>Dioscoreales</taxon>
        <taxon>Dioscoreaceae</taxon>
        <taxon>Dioscorea</taxon>
    </lineage>
</organism>
<proteinExistence type="predicted"/>
<reference evidence="3" key="2">
    <citation type="journal article" date="2022" name="Hortic Res">
        <title>The genome of Dioscorea zingiberensis sheds light on the biosynthesis, origin and evolution of the medicinally important diosgenin saponins.</title>
        <authorList>
            <person name="Li Y."/>
            <person name="Tan C."/>
            <person name="Li Z."/>
            <person name="Guo J."/>
            <person name="Li S."/>
            <person name="Chen X."/>
            <person name="Wang C."/>
            <person name="Dai X."/>
            <person name="Yang H."/>
            <person name="Song W."/>
            <person name="Hou L."/>
            <person name="Xu J."/>
            <person name="Tong Z."/>
            <person name="Xu A."/>
            <person name="Yuan X."/>
            <person name="Wang W."/>
            <person name="Yang Q."/>
            <person name="Chen L."/>
            <person name="Sun Z."/>
            <person name="Wang K."/>
            <person name="Pan B."/>
            <person name="Chen J."/>
            <person name="Bao Y."/>
            <person name="Liu F."/>
            <person name="Qi X."/>
            <person name="Gang D.R."/>
            <person name="Wen J."/>
            <person name="Li J."/>
        </authorList>
    </citation>
    <scope>NUCLEOTIDE SEQUENCE</scope>
    <source>
        <strain evidence="3">Dzin_1.0</strain>
    </source>
</reference>
<comment type="caution">
    <text evidence="3">The sequence shown here is derived from an EMBL/GenBank/DDBJ whole genome shotgun (WGS) entry which is preliminary data.</text>
</comment>